<gene>
    <name evidence="2" type="ORF">DSM04_104304</name>
</gene>
<protein>
    <submittedName>
        <fullName evidence="2">Uncharacterized protein</fullName>
    </submittedName>
</protein>
<keyword evidence="3" id="KW-1185">Reference proteome</keyword>
<sequence length="95" mass="11079">MLLKKNVPIVLGLIQMLISMYWIFEMSRLYYRYHYTDVLFAFRYPDWVIFVNVLLSLLNGFLGFRVLRGNLAVARSYALMLCLILLGGLINIGIL</sequence>
<feature type="transmembrane region" description="Helical" evidence="1">
    <location>
        <begin position="76"/>
        <end position="94"/>
    </location>
</feature>
<keyword evidence="1" id="KW-0472">Membrane</keyword>
<accession>A0A4Q0NTG7</accession>
<feature type="transmembrane region" description="Helical" evidence="1">
    <location>
        <begin position="7"/>
        <end position="24"/>
    </location>
</feature>
<dbReference type="AlphaFoldDB" id="A0A4Q0NTG7"/>
<evidence type="ECO:0000256" key="1">
    <source>
        <dbReference type="SAM" id="Phobius"/>
    </source>
</evidence>
<dbReference type="EMBL" id="QOVI01000004">
    <property type="protein sequence ID" value="RXG14196.1"/>
    <property type="molecule type" value="Genomic_DNA"/>
</dbReference>
<dbReference type="RefSeq" id="WP_128761611.1">
    <property type="nucleotide sequence ID" value="NZ_QOVJ01000001.1"/>
</dbReference>
<dbReference type="OrthoDB" id="1454097at2"/>
<organism evidence="2 3">
    <name type="scientific">Leeuwenhoekiella aestuarii</name>
    <dbReference type="NCBI Taxonomy" id="2249426"/>
    <lineage>
        <taxon>Bacteria</taxon>
        <taxon>Pseudomonadati</taxon>
        <taxon>Bacteroidota</taxon>
        <taxon>Flavobacteriia</taxon>
        <taxon>Flavobacteriales</taxon>
        <taxon>Flavobacteriaceae</taxon>
        <taxon>Leeuwenhoekiella</taxon>
    </lineage>
</organism>
<reference evidence="2 3" key="1">
    <citation type="submission" date="2018-07" db="EMBL/GenBank/DDBJ databases">
        <title>Leeuwenhoekiella genomics.</title>
        <authorList>
            <person name="Tahon G."/>
            <person name="Willems A."/>
        </authorList>
    </citation>
    <scope>NUCLEOTIDE SEQUENCE [LARGE SCALE GENOMIC DNA]</scope>
    <source>
        <strain evidence="2 3">R-50232</strain>
    </source>
</reference>
<dbReference type="Proteomes" id="UP000289821">
    <property type="component" value="Unassembled WGS sequence"/>
</dbReference>
<feature type="transmembrane region" description="Helical" evidence="1">
    <location>
        <begin position="44"/>
        <end position="64"/>
    </location>
</feature>
<keyword evidence="1" id="KW-1133">Transmembrane helix</keyword>
<name>A0A4Q0NTG7_9FLAO</name>
<comment type="caution">
    <text evidence="2">The sequence shown here is derived from an EMBL/GenBank/DDBJ whole genome shotgun (WGS) entry which is preliminary data.</text>
</comment>
<evidence type="ECO:0000313" key="2">
    <source>
        <dbReference type="EMBL" id="RXG14196.1"/>
    </source>
</evidence>
<evidence type="ECO:0000313" key="3">
    <source>
        <dbReference type="Proteomes" id="UP000289821"/>
    </source>
</evidence>
<proteinExistence type="predicted"/>
<keyword evidence="1" id="KW-0812">Transmembrane</keyword>